<organism evidence="2 3">
    <name type="scientific">Daphnia magna</name>
    <dbReference type="NCBI Taxonomy" id="35525"/>
    <lineage>
        <taxon>Eukaryota</taxon>
        <taxon>Metazoa</taxon>
        <taxon>Ecdysozoa</taxon>
        <taxon>Arthropoda</taxon>
        <taxon>Crustacea</taxon>
        <taxon>Branchiopoda</taxon>
        <taxon>Diplostraca</taxon>
        <taxon>Cladocera</taxon>
        <taxon>Anomopoda</taxon>
        <taxon>Daphniidae</taxon>
        <taxon>Daphnia</taxon>
    </lineage>
</organism>
<reference evidence="2 3" key="1">
    <citation type="journal article" date="2023" name="Nucleic Acids Res.">
        <title>The hologenome of Daphnia magna reveals possible DNA methylation and microbiome-mediated evolution of the host genome.</title>
        <authorList>
            <person name="Chaturvedi A."/>
            <person name="Li X."/>
            <person name="Dhandapani V."/>
            <person name="Marshall H."/>
            <person name="Kissane S."/>
            <person name="Cuenca-Cambronero M."/>
            <person name="Asole G."/>
            <person name="Calvet F."/>
            <person name="Ruiz-Romero M."/>
            <person name="Marangio P."/>
            <person name="Guigo R."/>
            <person name="Rago D."/>
            <person name="Mirbahai L."/>
            <person name="Eastwood N."/>
            <person name="Colbourne J.K."/>
            <person name="Zhou J."/>
            <person name="Mallon E."/>
            <person name="Orsini L."/>
        </authorList>
    </citation>
    <scope>NUCLEOTIDE SEQUENCE [LARGE SCALE GENOMIC DNA]</scope>
    <source>
        <strain evidence="2">LRV0_1</strain>
    </source>
</reference>
<sequence>MCVQFQFDIINGAYSVTVTKQDKTKARDEYNKILTIERQLVENCCTNKEEMGKYVHKHTHFIFQKGGVESKTSERVVENPTTVLVQRECEDDKDTFEGSEDQNTIIIQLFIPCMRIYSYMVYCTGLMGQCSLAAMNCSLGQFAINQSFFKVSSDNVERENDSSNDEYYQENNLQ</sequence>
<evidence type="ECO:0000313" key="2">
    <source>
        <dbReference type="EMBL" id="KAK4007663.1"/>
    </source>
</evidence>
<comment type="caution">
    <text evidence="2">The sequence shown here is derived from an EMBL/GenBank/DDBJ whole genome shotgun (WGS) entry which is preliminary data.</text>
</comment>
<accession>A0ABQ9Z451</accession>
<gene>
    <name evidence="2" type="ORF">OUZ56_012816</name>
</gene>
<proteinExistence type="predicted"/>
<evidence type="ECO:0000313" key="3">
    <source>
        <dbReference type="Proteomes" id="UP001234178"/>
    </source>
</evidence>
<dbReference type="Proteomes" id="UP001234178">
    <property type="component" value="Unassembled WGS sequence"/>
</dbReference>
<protein>
    <submittedName>
        <fullName evidence="2">Uncharacterized protein</fullName>
    </submittedName>
</protein>
<feature type="region of interest" description="Disordered" evidence="1">
    <location>
        <begin position="155"/>
        <end position="174"/>
    </location>
</feature>
<dbReference type="EMBL" id="JAOYFB010000002">
    <property type="protein sequence ID" value="KAK4007663.1"/>
    <property type="molecule type" value="Genomic_DNA"/>
</dbReference>
<name>A0ABQ9Z451_9CRUS</name>
<keyword evidence="3" id="KW-1185">Reference proteome</keyword>
<evidence type="ECO:0000256" key="1">
    <source>
        <dbReference type="SAM" id="MobiDB-lite"/>
    </source>
</evidence>